<accession>A0A1J7I9K5</accession>
<dbReference type="AlphaFoldDB" id="A0A1J7I9K5"/>
<evidence type="ECO:0000313" key="1">
    <source>
        <dbReference type="EMBL" id="OIW24343.1"/>
    </source>
</evidence>
<name>A0A1J7I9K5_9PEZI</name>
<reference evidence="1 2" key="1">
    <citation type="submission" date="2016-10" db="EMBL/GenBank/DDBJ databases">
        <title>Draft genome sequence of Coniochaeta ligniaria NRRL30616, a lignocellulolytic fungus for bioabatement of inhibitors in plant biomass hydrolysates.</title>
        <authorList>
            <consortium name="DOE Joint Genome Institute"/>
            <person name="Jimenez D.J."/>
            <person name="Hector R.E."/>
            <person name="Riley R."/>
            <person name="Sun H."/>
            <person name="Grigoriev I.V."/>
            <person name="Van Elsas J.D."/>
            <person name="Nichols N.N."/>
        </authorList>
    </citation>
    <scope>NUCLEOTIDE SEQUENCE [LARGE SCALE GENOMIC DNA]</scope>
    <source>
        <strain evidence="1 2">NRRL 30616</strain>
    </source>
</reference>
<dbReference type="Proteomes" id="UP000182658">
    <property type="component" value="Unassembled WGS sequence"/>
</dbReference>
<dbReference type="InParanoid" id="A0A1J7I9K5"/>
<keyword evidence="2" id="KW-1185">Reference proteome</keyword>
<sequence>MDQPVRLHPRVSTIGDIDSIAIASGFVLSHPGLLPRATYHFVTVAEDSAASDARSRKYGFPDIFQAGQAPLRHIATSICRRNPFGMGSDSALVAADRSYTVGTPTSRARSWAKRLGNCIFCAAVNVLGWRHFVVGL</sequence>
<proteinExistence type="predicted"/>
<protein>
    <submittedName>
        <fullName evidence="1">Uncharacterized protein</fullName>
    </submittedName>
</protein>
<organism evidence="1 2">
    <name type="scientific">Coniochaeta ligniaria NRRL 30616</name>
    <dbReference type="NCBI Taxonomy" id="1408157"/>
    <lineage>
        <taxon>Eukaryota</taxon>
        <taxon>Fungi</taxon>
        <taxon>Dikarya</taxon>
        <taxon>Ascomycota</taxon>
        <taxon>Pezizomycotina</taxon>
        <taxon>Sordariomycetes</taxon>
        <taxon>Sordariomycetidae</taxon>
        <taxon>Coniochaetales</taxon>
        <taxon>Coniochaetaceae</taxon>
        <taxon>Coniochaeta</taxon>
    </lineage>
</organism>
<gene>
    <name evidence="1" type="ORF">CONLIGDRAFT_649072</name>
</gene>
<evidence type="ECO:0000313" key="2">
    <source>
        <dbReference type="Proteomes" id="UP000182658"/>
    </source>
</evidence>
<dbReference type="EMBL" id="KV875104">
    <property type="protein sequence ID" value="OIW24343.1"/>
    <property type="molecule type" value="Genomic_DNA"/>
</dbReference>